<name>A0ABQ9UJ09_SAGOE</name>
<keyword evidence="3" id="KW-0378">Hydrolase</keyword>
<keyword evidence="3" id="KW-0645">Protease</keyword>
<dbReference type="CDD" id="cd00190">
    <property type="entry name" value="Tryp_SPc"/>
    <property type="match status" value="1"/>
</dbReference>
<dbReference type="GO" id="GO:0008233">
    <property type="term" value="F:peptidase activity"/>
    <property type="evidence" value="ECO:0007669"/>
    <property type="project" value="UniProtKB-KW"/>
</dbReference>
<dbReference type="PROSITE" id="PS50240">
    <property type="entry name" value="TRYPSIN_DOM"/>
    <property type="match status" value="1"/>
</dbReference>
<proteinExistence type="predicted"/>
<evidence type="ECO:0000259" key="2">
    <source>
        <dbReference type="PROSITE" id="PS50240"/>
    </source>
</evidence>
<dbReference type="InterPro" id="IPR009003">
    <property type="entry name" value="Peptidase_S1_PA"/>
</dbReference>
<dbReference type="Gene3D" id="2.40.10.10">
    <property type="entry name" value="Trypsin-like serine proteases"/>
    <property type="match status" value="2"/>
</dbReference>
<dbReference type="Pfam" id="PF00089">
    <property type="entry name" value="Trypsin"/>
    <property type="match status" value="1"/>
</dbReference>
<sequence>MTACLPPSRHHCTLNAQFTCLPLCSKQSSVSLHDHSGVSRNPDCLSLGFSPGYKHLKSVLHSLITLPIQPLSLPGVPEEKTKPITPRFSDFLHLTEEKSWITMKFVFYLGVLAGTFFFADASVQKEDPAPYLVYLKSHFNPCVGVLIKPSWVLAPAHCYLPNLKVMLGNFKTRVRDGTEQTINPIQIVRYWNYSHSAPQDDLMLIKLAKPAMLNSKVQPIPLATTNVRPGTVCLLSGLDWSQENSGRHPDLRQNLEAPVMSDKECQKTEQGKSHRNSLCVKFVKVFSRIFGEVAVATVICKDKLQGIEVGHFMGGDVGIYTNVYKYVPWIENTAKDK</sequence>
<dbReference type="InterPro" id="IPR043504">
    <property type="entry name" value="Peptidase_S1_PA_chymotrypsin"/>
</dbReference>
<feature type="domain" description="Peptidase S1" evidence="2">
    <location>
        <begin position="111"/>
        <end position="335"/>
    </location>
</feature>
<evidence type="ECO:0000313" key="4">
    <source>
        <dbReference type="Proteomes" id="UP001266305"/>
    </source>
</evidence>
<dbReference type="SMART" id="SM00020">
    <property type="entry name" value="Tryp_SPc"/>
    <property type="match status" value="1"/>
</dbReference>
<organism evidence="3 4">
    <name type="scientific">Saguinus oedipus</name>
    <name type="common">Cotton-top tamarin</name>
    <name type="synonym">Oedipomidas oedipus</name>
    <dbReference type="NCBI Taxonomy" id="9490"/>
    <lineage>
        <taxon>Eukaryota</taxon>
        <taxon>Metazoa</taxon>
        <taxon>Chordata</taxon>
        <taxon>Craniata</taxon>
        <taxon>Vertebrata</taxon>
        <taxon>Euteleostomi</taxon>
        <taxon>Mammalia</taxon>
        <taxon>Eutheria</taxon>
        <taxon>Euarchontoglires</taxon>
        <taxon>Primates</taxon>
        <taxon>Haplorrhini</taxon>
        <taxon>Platyrrhini</taxon>
        <taxon>Cebidae</taxon>
        <taxon>Callitrichinae</taxon>
        <taxon>Saguinus</taxon>
    </lineage>
</organism>
<gene>
    <name evidence="3" type="primary">PRSS37</name>
    <name evidence="3" type="ORF">P7K49_025794</name>
</gene>
<dbReference type="EMBL" id="JASSZA010000012">
    <property type="protein sequence ID" value="KAK2096760.1"/>
    <property type="molecule type" value="Genomic_DNA"/>
</dbReference>
<dbReference type="InterPro" id="IPR001254">
    <property type="entry name" value="Trypsin_dom"/>
</dbReference>
<reference evidence="3 4" key="1">
    <citation type="submission" date="2023-05" db="EMBL/GenBank/DDBJ databases">
        <title>B98-5 Cell Line De Novo Hybrid Assembly: An Optical Mapping Approach.</title>
        <authorList>
            <person name="Kananen K."/>
            <person name="Auerbach J.A."/>
            <person name="Kautto E."/>
            <person name="Blachly J.S."/>
        </authorList>
    </citation>
    <scope>NUCLEOTIDE SEQUENCE [LARGE SCALE GENOMIC DNA]</scope>
    <source>
        <strain evidence="3">B95-8</strain>
        <tissue evidence="3">Cell line</tissue>
    </source>
</reference>
<comment type="caution">
    <text evidence="3">The sequence shown here is derived from an EMBL/GenBank/DDBJ whole genome shotgun (WGS) entry which is preliminary data.</text>
</comment>
<dbReference type="GO" id="GO:0006508">
    <property type="term" value="P:proteolysis"/>
    <property type="evidence" value="ECO:0007669"/>
    <property type="project" value="UniProtKB-KW"/>
</dbReference>
<keyword evidence="1" id="KW-1015">Disulfide bond</keyword>
<evidence type="ECO:0000256" key="1">
    <source>
        <dbReference type="ARBA" id="ARBA00023157"/>
    </source>
</evidence>
<protein>
    <submittedName>
        <fullName evidence="3">Inactive serine protease 37</fullName>
    </submittedName>
</protein>
<dbReference type="PANTHER" id="PTHR24271">
    <property type="entry name" value="KALLIKREIN-RELATED"/>
    <property type="match status" value="1"/>
</dbReference>
<dbReference type="PANTHER" id="PTHR24271:SF61">
    <property type="entry name" value="INACTIVE SERINE PROTEASE 37-RELATED"/>
    <property type="match status" value="1"/>
</dbReference>
<dbReference type="Proteomes" id="UP001266305">
    <property type="component" value="Unassembled WGS sequence"/>
</dbReference>
<dbReference type="SUPFAM" id="SSF50494">
    <property type="entry name" value="Trypsin-like serine proteases"/>
    <property type="match status" value="1"/>
</dbReference>
<keyword evidence="4" id="KW-1185">Reference proteome</keyword>
<evidence type="ECO:0000313" key="3">
    <source>
        <dbReference type="EMBL" id="KAK2096760.1"/>
    </source>
</evidence>
<accession>A0ABQ9UJ09</accession>